<evidence type="ECO:0000313" key="1">
    <source>
        <dbReference type="EMBL" id="KKM27898.1"/>
    </source>
</evidence>
<dbReference type="AlphaFoldDB" id="A0A0F9L119"/>
<gene>
    <name evidence="1" type="ORF">LCGC14_1570160</name>
</gene>
<protein>
    <recommendedName>
        <fullName evidence="2">DUF1508 domain-containing protein</fullName>
    </recommendedName>
</protein>
<accession>A0A0F9L119</accession>
<reference evidence="1" key="1">
    <citation type="journal article" date="2015" name="Nature">
        <title>Complex archaea that bridge the gap between prokaryotes and eukaryotes.</title>
        <authorList>
            <person name="Spang A."/>
            <person name="Saw J.H."/>
            <person name="Jorgensen S.L."/>
            <person name="Zaremba-Niedzwiedzka K."/>
            <person name="Martijn J."/>
            <person name="Lind A.E."/>
            <person name="van Eijk R."/>
            <person name="Schleper C."/>
            <person name="Guy L."/>
            <person name="Ettema T.J."/>
        </authorList>
    </citation>
    <scope>NUCLEOTIDE SEQUENCE</scope>
</reference>
<evidence type="ECO:0008006" key="2">
    <source>
        <dbReference type="Google" id="ProtNLM"/>
    </source>
</evidence>
<proteinExistence type="predicted"/>
<name>A0A0F9L119_9ZZZZ</name>
<sequence>MGNLEIWVHKNSDLKHFWQLYKDGKPLARSPVNYTRKSDAKRRADRFLAAIGLIGFWEKGPWEKEKEG</sequence>
<dbReference type="EMBL" id="LAZR01012236">
    <property type="protein sequence ID" value="KKM27898.1"/>
    <property type="molecule type" value="Genomic_DNA"/>
</dbReference>
<comment type="caution">
    <text evidence="1">The sequence shown here is derived from an EMBL/GenBank/DDBJ whole genome shotgun (WGS) entry which is preliminary data.</text>
</comment>
<organism evidence="1">
    <name type="scientific">marine sediment metagenome</name>
    <dbReference type="NCBI Taxonomy" id="412755"/>
    <lineage>
        <taxon>unclassified sequences</taxon>
        <taxon>metagenomes</taxon>
        <taxon>ecological metagenomes</taxon>
    </lineage>
</organism>